<evidence type="ECO:0000256" key="1">
    <source>
        <dbReference type="SAM" id="Phobius"/>
    </source>
</evidence>
<keyword evidence="1" id="KW-0472">Membrane</keyword>
<feature type="transmembrane region" description="Helical" evidence="1">
    <location>
        <begin position="78"/>
        <end position="96"/>
    </location>
</feature>
<dbReference type="Proteomes" id="UP000199323">
    <property type="component" value="Unassembled WGS sequence"/>
</dbReference>
<name>A0A1I2J605_9ACTN</name>
<feature type="transmembrane region" description="Helical" evidence="1">
    <location>
        <begin position="223"/>
        <end position="245"/>
    </location>
</feature>
<gene>
    <name evidence="2" type="ORF">SAMN05216251_1168</name>
</gene>
<dbReference type="PROSITE" id="PS50244">
    <property type="entry name" value="S5A_REDUCTASE"/>
    <property type="match status" value="1"/>
</dbReference>
<feature type="transmembrane region" description="Helical" evidence="1">
    <location>
        <begin position="155"/>
        <end position="172"/>
    </location>
</feature>
<dbReference type="RefSeq" id="WP_093715785.1">
    <property type="nucleotide sequence ID" value="NZ_FONG01000016.1"/>
</dbReference>
<protein>
    <submittedName>
        <fullName evidence="2">Steroid 5-alpha reductase family enzyme</fullName>
    </submittedName>
</protein>
<feature type="transmembrane region" description="Helical" evidence="1">
    <location>
        <begin position="125"/>
        <end position="149"/>
    </location>
</feature>
<feature type="transmembrane region" description="Helical" evidence="1">
    <location>
        <begin position="6"/>
        <end position="32"/>
    </location>
</feature>
<feature type="transmembrane region" description="Helical" evidence="1">
    <location>
        <begin position="39"/>
        <end position="58"/>
    </location>
</feature>
<dbReference type="OrthoDB" id="9779233at2"/>
<dbReference type="PANTHER" id="PTHR32251:SF17">
    <property type="entry name" value="STEROID 5-ALPHA REDUCTASE C-TERMINAL DOMAIN-CONTAINING PROTEIN"/>
    <property type="match status" value="1"/>
</dbReference>
<dbReference type="STRING" id="380248.SAMN05216251_1168"/>
<keyword evidence="1" id="KW-1133">Transmembrane helix</keyword>
<evidence type="ECO:0000313" key="2">
    <source>
        <dbReference type="EMBL" id="SFF48667.1"/>
    </source>
</evidence>
<reference evidence="2 3" key="1">
    <citation type="submission" date="2016-10" db="EMBL/GenBank/DDBJ databases">
        <authorList>
            <person name="de Groot N.N."/>
        </authorList>
    </citation>
    <scope>NUCLEOTIDE SEQUENCE [LARGE SCALE GENOMIC DNA]</scope>
    <source>
        <strain evidence="2 3">CGMCC 4.3510</strain>
    </source>
</reference>
<dbReference type="AlphaFoldDB" id="A0A1I2J605"/>
<proteinExistence type="predicted"/>
<dbReference type="InterPro" id="IPR010721">
    <property type="entry name" value="UstE-like"/>
</dbReference>
<sequence>MNSFPWGAFCVNLGAAAGAALVVMLVTFAVAVAKGMHRVVDVAWGVAFAAVAAVSYGLSGALSDGPASGYGDDGRRLLVLALTVVWGLRLAAHIAWRGRGHGEDPRYERMLAKAPGSRDAYAFRIVYLLQGLLVWVVSLPVQVACYLLADLGPAAAVGVLLCLVGLVFEAVGDHQLARFKADPAHRGRVMDRGLWAWTRHPNYFGDFCLWWGLYVIACDGARWPSAAVAVLAAVLGPLTISFLLLRGSGKPLLEKHMAERPGYADYVARTSGFFPRPPRK</sequence>
<keyword evidence="1" id="KW-0812">Transmembrane</keyword>
<dbReference type="Gene3D" id="1.20.120.1630">
    <property type="match status" value="1"/>
</dbReference>
<organism evidence="2 3">
    <name type="scientific">Actinacidiphila alni</name>
    <dbReference type="NCBI Taxonomy" id="380248"/>
    <lineage>
        <taxon>Bacteria</taxon>
        <taxon>Bacillati</taxon>
        <taxon>Actinomycetota</taxon>
        <taxon>Actinomycetes</taxon>
        <taxon>Kitasatosporales</taxon>
        <taxon>Streptomycetaceae</taxon>
        <taxon>Actinacidiphila</taxon>
    </lineage>
</organism>
<dbReference type="PANTHER" id="PTHR32251">
    <property type="entry name" value="3-OXO-5-ALPHA-STEROID 4-DEHYDROGENASE"/>
    <property type="match status" value="1"/>
</dbReference>
<dbReference type="EMBL" id="FONG01000016">
    <property type="protein sequence ID" value="SFF48667.1"/>
    <property type="molecule type" value="Genomic_DNA"/>
</dbReference>
<dbReference type="Pfam" id="PF06966">
    <property type="entry name" value="DUF1295"/>
    <property type="match status" value="1"/>
</dbReference>
<keyword evidence="3" id="KW-1185">Reference proteome</keyword>
<dbReference type="GO" id="GO:0016020">
    <property type="term" value="C:membrane"/>
    <property type="evidence" value="ECO:0007669"/>
    <property type="project" value="TreeGrafter"/>
</dbReference>
<evidence type="ECO:0000313" key="3">
    <source>
        <dbReference type="Proteomes" id="UP000199323"/>
    </source>
</evidence>
<accession>A0A1I2J605</accession>